<evidence type="ECO:0000256" key="1">
    <source>
        <dbReference type="SAM" id="Phobius"/>
    </source>
</evidence>
<dbReference type="RefSeq" id="WP_211871656.1">
    <property type="nucleotide sequence ID" value="NZ_JAAEDI010000037.1"/>
</dbReference>
<feature type="transmembrane region" description="Helical" evidence="1">
    <location>
        <begin position="78"/>
        <end position="99"/>
    </location>
</feature>
<comment type="caution">
    <text evidence="2">The sequence shown here is derived from an EMBL/GenBank/DDBJ whole genome shotgun (WGS) entry which is preliminary data.</text>
</comment>
<reference evidence="3" key="1">
    <citation type="journal article" date="2021" name="Syst. Appl. Microbiol.">
        <title>Roseomonas hellenica sp. nov., isolated from roots of wild-growing Alkanna tinctoria.</title>
        <authorList>
            <person name="Rat A."/>
            <person name="Naranjo H.D."/>
            <person name="Lebbe L."/>
            <person name="Cnockaert M."/>
            <person name="Krigas N."/>
            <person name="Grigoriadou K."/>
            <person name="Maloupa E."/>
            <person name="Willems A."/>
        </authorList>
    </citation>
    <scope>NUCLEOTIDE SEQUENCE [LARGE SCALE GENOMIC DNA]</scope>
    <source>
        <strain evidence="3">LMG 31159</strain>
    </source>
</reference>
<keyword evidence="3" id="KW-1185">Reference proteome</keyword>
<sequence length="209" mass="21480">MRLRLRQRPTLLAATGVLVAVAGGAALLPGVGLRTAILAGWCAGAATHAALLLWHLVATPPDRLRHHAAQIEDSRWSIIGLTLAASVAALAAVVIEIGGGTRGTHSMTLGVATIAVSWAYLHVLFAVHYAHAYWLAGGGIAFPGGSKRPDWAEFLYLAVTVGMTAQVSDVTTASPAMRRLVLAHGLASFLFNAAIVGLAVNLLAGSAAG</sequence>
<proteinExistence type="predicted"/>
<keyword evidence="1" id="KW-1133">Transmembrane helix</keyword>
<evidence type="ECO:0000313" key="3">
    <source>
        <dbReference type="Proteomes" id="UP000698752"/>
    </source>
</evidence>
<dbReference type="Proteomes" id="UP000698752">
    <property type="component" value="Unassembled WGS sequence"/>
</dbReference>
<gene>
    <name evidence="2" type="ORF">GXW78_25025</name>
</gene>
<evidence type="ECO:0000313" key="2">
    <source>
        <dbReference type="EMBL" id="MBR0652942.1"/>
    </source>
</evidence>
<feature type="transmembrane region" description="Helical" evidence="1">
    <location>
        <begin position="180"/>
        <end position="204"/>
    </location>
</feature>
<protein>
    <submittedName>
        <fullName evidence="2">DUF1345 domain-containing protein</fullName>
    </submittedName>
</protein>
<accession>A0ABS5EPM4</accession>
<feature type="transmembrane region" description="Helical" evidence="1">
    <location>
        <begin position="36"/>
        <end position="57"/>
    </location>
</feature>
<keyword evidence="1" id="KW-0472">Membrane</keyword>
<name>A0ABS5EPM4_9PROT</name>
<dbReference type="InterPro" id="IPR009781">
    <property type="entry name" value="DUF1345"/>
</dbReference>
<organism evidence="2 3">
    <name type="scientific">Neoroseomonas terrae</name>
    <dbReference type="NCBI Taxonomy" id="424799"/>
    <lineage>
        <taxon>Bacteria</taxon>
        <taxon>Pseudomonadati</taxon>
        <taxon>Pseudomonadota</taxon>
        <taxon>Alphaproteobacteria</taxon>
        <taxon>Acetobacterales</taxon>
        <taxon>Acetobacteraceae</taxon>
        <taxon>Neoroseomonas</taxon>
    </lineage>
</organism>
<dbReference type="Pfam" id="PF07077">
    <property type="entry name" value="DUF1345"/>
    <property type="match status" value="1"/>
</dbReference>
<dbReference type="EMBL" id="JAAEDI010000037">
    <property type="protein sequence ID" value="MBR0652942.1"/>
    <property type="molecule type" value="Genomic_DNA"/>
</dbReference>
<keyword evidence="1" id="KW-0812">Transmembrane</keyword>
<feature type="transmembrane region" description="Helical" evidence="1">
    <location>
        <begin position="119"/>
        <end position="142"/>
    </location>
</feature>